<feature type="chain" id="PRO_5046284136" evidence="1">
    <location>
        <begin position="21"/>
        <end position="248"/>
    </location>
</feature>
<keyword evidence="3" id="KW-1185">Reference proteome</keyword>
<organism evidence="2 3">
    <name type="scientific">Oceanobacter antarcticus</name>
    <dbReference type="NCBI Taxonomy" id="3133425"/>
    <lineage>
        <taxon>Bacteria</taxon>
        <taxon>Pseudomonadati</taxon>
        <taxon>Pseudomonadota</taxon>
        <taxon>Gammaproteobacteria</taxon>
        <taxon>Oceanospirillales</taxon>
        <taxon>Oceanospirillaceae</taxon>
        <taxon>Oceanobacter</taxon>
    </lineage>
</organism>
<dbReference type="EMBL" id="JBBKTX010000015">
    <property type="protein sequence ID" value="MFK4753270.1"/>
    <property type="molecule type" value="Genomic_DNA"/>
</dbReference>
<sequence>MKKTVIAVALVALAPLSAQADLLFTVGAKGSIWNAEPTGQIDTDVSVEEDGLNLDKENGQQITVFFEHPVPFIPNVKIKQTNLEVSGSGSVAVNFNDQTFTGATDSTVDLSHTDLTLYWGLPLPIPFVDINFGLSGRQFDGYAEVKSSTQTEQVDLDFVLPMVYGELKIDTPFGVYASADINYVGYGDNKLSDVSYGLGYTLPIPVVDLGLEAGYRQMTLKTDPDDTDIETDLDISGVYYGASLSVGF</sequence>
<keyword evidence="1" id="KW-0732">Signal</keyword>
<evidence type="ECO:0000256" key="1">
    <source>
        <dbReference type="SAM" id="SignalP"/>
    </source>
</evidence>
<dbReference type="Proteomes" id="UP001620597">
    <property type="component" value="Unassembled WGS sequence"/>
</dbReference>
<gene>
    <name evidence="2" type="ORF">WG929_12710</name>
</gene>
<proteinExistence type="predicted"/>
<protein>
    <submittedName>
        <fullName evidence="2">TIGR04219 family outer membrane beta-barrel protein</fullName>
    </submittedName>
</protein>
<feature type="signal peptide" evidence="1">
    <location>
        <begin position="1"/>
        <end position="20"/>
    </location>
</feature>
<evidence type="ECO:0000313" key="3">
    <source>
        <dbReference type="Proteomes" id="UP001620597"/>
    </source>
</evidence>
<dbReference type="RefSeq" id="WP_416206330.1">
    <property type="nucleotide sequence ID" value="NZ_JBBKTX010000015.1"/>
</dbReference>
<dbReference type="InterPro" id="IPR026387">
    <property type="entry name" value="OMP_w_GlyGly"/>
</dbReference>
<accession>A0ABW8NJX3</accession>
<name>A0ABW8NJX3_9GAMM</name>
<reference evidence="2 3" key="1">
    <citation type="submission" date="2024-03" db="EMBL/GenBank/DDBJ databases">
        <title>High-quality draft genome sequence of Oceanobacter sp. wDCs-4.</title>
        <authorList>
            <person name="Dong C."/>
        </authorList>
    </citation>
    <scope>NUCLEOTIDE SEQUENCE [LARGE SCALE GENOMIC DNA]</scope>
    <source>
        <strain evidence="3">wDCs-4</strain>
    </source>
</reference>
<evidence type="ECO:0000313" key="2">
    <source>
        <dbReference type="EMBL" id="MFK4753270.1"/>
    </source>
</evidence>
<comment type="caution">
    <text evidence="2">The sequence shown here is derived from an EMBL/GenBank/DDBJ whole genome shotgun (WGS) entry which is preliminary data.</text>
</comment>
<dbReference type="NCBIfam" id="TIGR04219">
    <property type="entry name" value="OMP_w_GlyGly"/>
    <property type="match status" value="1"/>
</dbReference>